<keyword evidence="12" id="KW-1208">Phospholipid metabolism</keyword>
<keyword evidence="5" id="KW-0812">Transmembrane</keyword>
<dbReference type="AlphaFoldDB" id="A0AAV0ANZ5"/>
<evidence type="ECO:0000256" key="9">
    <source>
        <dbReference type="ARBA" id="ARBA00023136"/>
    </source>
</evidence>
<evidence type="ECO:0000256" key="6">
    <source>
        <dbReference type="ARBA" id="ARBA00022793"/>
    </source>
</evidence>
<dbReference type="PANTHER" id="PTHR10067">
    <property type="entry name" value="PHOSPHATIDYLSERINE DECARBOXYLASE"/>
    <property type="match status" value="1"/>
</dbReference>
<evidence type="ECO:0000256" key="11">
    <source>
        <dbReference type="ARBA" id="ARBA00023239"/>
    </source>
</evidence>
<evidence type="ECO:0000256" key="10">
    <source>
        <dbReference type="ARBA" id="ARBA00023209"/>
    </source>
</evidence>
<feature type="region of interest" description="Disordered" evidence="15">
    <location>
        <begin position="252"/>
        <end position="274"/>
    </location>
</feature>
<evidence type="ECO:0000313" key="17">
    <source>
        <dbReference type="Proteomes" id="UP001153365"/>
    </source>
</evidence>
<keyword evidence="10" id="KW-0594">Phospholipid biosynthesis</keyword>
<keyword evidence="6" id="KW-0210">Decarboxylase</keyword>
<dbReference type="EMBL" id="CALTRL010000824">
    <property type="protein sequence ID" value="CAH7669833.1"/>
    <property type="molecule type" value="Genomic_DNA"/>
</dbReference>
<keyword evidence="4" id="KW-0444">Lipid biosynthesis</keyword>
<dbReference type="GO" id="GO:0006646">
    <property type="term" value="P:phosphatidylethanolamine biosynthetic process"/>
    <property type="evidence" value="ECO:0007669"/>
    <property type="project" value="TreeGrafter"/>
</dbReference>
<evidence type="ECO:0000256" key="4">
    <source>
        <dbReference type="ARBA" id="ARBA00022516"/>
    </source>
</evidence>
<dbReference type="HAMAP" id="MF_03208">
    <property type="entry name" value="PS_decarb_PSD_B_type1_euk"/>
    <property type="match status" value="1"/>
</dbReference>
<gene>
    <name evidence="16" type="ORF">PPACK8108_LOCUS4487</name>
</gene>
<accession>A0AAV0ANZ5</accession>
<sequence length="518" mass="58951">MKHQKLQMIKPFQNLIKHRVDSSVLLRAHHGHGTFNLIVYSPLISNFNQSSSKFSTTAVVRNPSDQQANYLGRLRVRLKKTRLDLKPIPIWIGATLLVFLTYLKRQEQDQRSRGGSRDDDETHRAGVRIEGPWQVHVLGALPLRSISRLYGSLNSYTLPVWFRVPGYKIYSWLFGVNLDEIEVQDLRQFTSLNDFFLRRLRPEVRPIDEHSILVSPSDGRVVNFGMIEGRRVASVKGMSYSVDALLVGDPKRRSSLSSSKTLDQKNRSNHQESLVSDSEFANINDISYSVDQLVGSQTQSDSRSLRGYDSSRSGLTLPSDSGTQQSKVMTDFVEGELERLPREKHKMFFFVVYLAPGDYHRFHSPTDWLVERRRHFPGELFSVSPWMVGKLADLFVLNERVALLGRWTHGFFSMTPVGATNVGSIIINFDKDLKTNSPHYYKNYKDEVYQEALYFNTIKGSINDDDGGNEGKRVCKGEEIGGFSLGSTIVLVFEAPENFEFVIKKGESVKFGQRIGNL</sequence>
<evidence type="ECO:0000256" key="13">
    <source>
        <dbReference type="ARBA" id="ARBA00023317"/>
    </source>
</evidence>
<dbReference type="InterPro" id="IPR033661">
    <property type="entry name" value="PSD_type1_euk"/>
</dbReference>
<evidence type="ECO:0000256" key="8">
    <source>
        <dbReference type="ARBA" id="ARBA00023098"/>
    </source>
</evidence>
<feature type="region of interest" description="Disordered" evidence="15">
    <location>
        <begin position="297"/>
        <end position="323"/>
    </location>
</feature>
<comment type="pathway">
    <text evidence="2">Lipid metabolism.</text>
</comment>
<keyword evidence="8" id="KW-0443">Lipid metabolism</keyword>
<feature type="compositionally biased region" description="Polar residues" evidence="15">
    <location>
        <begin position="310"/>
        <end position="323"/>
    </location>
</feature>
<feature type="non-terminal residue" evidence="16">
    <location>
        <position position="1"/>
    </location>
</feature>
<dbReference type="InterPro" id="IPR033177">
    <property type="entry name" value="PSD-B"/>
</dbReference>
<keyword evidence="9" id="KW-0472">Membrane</keyword>
<name>A0AAV0ANZ5_PHAPC</name>
<evidence type="ECO:0000256" key="3">
    <source>
        <dbReference type="ARBA" id="ARBA00012243"/>
    </source>
</evidence>
<comment type="caution">
    <text evidence="16">The sequence shown here is derived from an EMBL/GenBank/DDBJ whole genome shotgun (WGS) entry which is preliminary data.</text>
</comment>
<feature type="non-terminal residue" evidence="16">
    <location>
        <position position="518"/>
    </location>
</feature>
<evidence type="ECO:0000256" key="5">
    <source>
        <dbReference type="ARBA" id="ARBA00022692"/>
    </source>
</evidence>
<evidence type="ECO:0000256" key="2">
    <source>
        <dbReference type="ARBA" id="ARBA00005189"/>
    </source>
</evidence>
<dbReference type="Proteomes" id="UP001153365">
    <property type="component" value="Unassembled WGS sequence"/>
</dbReference>
<dbReference type="GO" id="GO:0005739">
    <property type="term" value="C:mitochondrion"/>
    <property type="evidence" value="ECO:0007669"/>
    <property type="project" value="InterPro"/>
</dbReference>
<evidence type="ECO:0000256" key="12">
    <source>
        <dbReference type="ARBA" id="ARBA00023264"/>
    </source>
</evidence>
<keyword evidence="11" id="KW-0456">Lyase</keyword>
<keyword evidence="13" id="KW-0670">Pyruvate</keyword>
<evidence type="ECO:0000256" key="15">
    <source>
        <dbReference type="SAM" id="MobiDB-lite"/>
    </source>
</evidence>
<comment type="cofactor">
    <cofactor evidence="1">
        <name>pyruvate</name>
        <dbReference type="ChEBI" id="CHEBI:15361"/>
    </cofactor>
</comment>
<comment type="pathway">
    <text evidence="14">Phospholipid metabolism; phosphatidylethanolamine biosynthesis.</text>
</comment>
<dbReference type="EC" id="4.1.1.65" evidence="3"/>
<dbReference type="Pfam" id="PF02666">
    <property type="entry name" value="PS_Dcarbxylase"/>
    <property type="match status" value="2"/>
</dbReference>
<keyword evidence="17" id="KW-1185">Reference proteome</keyword>
<protein>
    <recommendedName>
        <fullName evidence="3">phosphatidylserine decarboxylase</fullName>
        <ecNumber evidence="3">4.1.1.65</ecNumber>
    </recommendedName>
</protein>
<evidence type="ECO:0000256" key="14">
    <source>
        <dbReference type="ARBA" id="ARBA00024326"/>
    </source>
</evidence>
<organism evidence="16 17">
    <name type="scientific">Phakopsora pachyrhizi</name>
    <name type="common">Asian soybean rust disease fungus</name>
    <dbReference type="NCBI Taxonomy" id="170000"/>
    <lineage>
        <taxon>Eukaryota</taxon>
        <taxon>Fungi</taxon>
        <taxon>Dikarya</taxon>
        <taxon>Basidiomycota</taxon>
        <taxon>Pucciniomycotina</taxon>
        <taxon>Pucciniomycetes</taxon>
        <taxon>Pucciniales</taxon>
        <taxon>Phakopsoraceae</taxon>
        <taxon>Phakopsora</taxon>
    </lineage>
</organism>
<evidence type="ECO:0000313" key="16">
    <source>
        <dbReference type="EMBL" id="CAH7669833.1"/>
    </source>
</evidence>
<dbReference type="PANTHER" id="PTHR10067:SF6">
    <property type="entry name" value="PHOSPHATIDYLSERINE DECARBOXYLASE PROENZYME, MITOCHONDRIAL"/>
    <property type="match status" value="1"/>
</dbReference>
<evidence type="ECO:0000256" key="1">
    <source>
        <dbReference type="ARBA" id="ARBA00001928"/>
    </source>
</evidence>
<dbReference type="NCBIfam" id="TIGR00163">
    <property type="entry name" value="PS_decarb"/>
    <property type="match status" value="1"/>
</dbReference>
<keyword evidence="7" id="KW-1133">Transmembrane helix</keyword>
<proteinExistence type="inferred from homology"/>
<evidence type="ECO:0000256" key="7">
    <source>
        <dbReference type="ARBA" id="ARBA00022989"/>
    </source>
</evidence>
<dbReference type="GO" id="GO:0004609">
    <property type="term" value="F:phosphatidylserine decarboxylase activity"/>
    <property type="evidence" value="ECO:0007669"/>
    <property type="project" value="UniProtKB-EC"/>
</dbReference>
<reference evidence="16" key="1">
    <citation type="submission" date="2022-06" db="EMBL/GenBank/DDBJ databases">
        <authorList>
            <consortium name="SYNGENTA / RWTH Aachen University"/>
        </authorList>
    </citation>
    <scope>NUCLEOTIDE SEQUENCE</scope>
</reference>
<dbReference type="InterPro" id="IPR003817">
    <property type="entry name" value="PS_Dcarbxylase"/>
</dbReference>